<protein>
    <submittedName>
        <fullName evidence="2">2-haloacid dehalogenase</fullName>
    </submittedName>
    <submittedName>
        <fullName evidence="1">Noncanonical pyrimidine nucleotidase, YjjG family protein</fullName>
    </submittedName>
</protein>
<dbReference type="SFLD" id="SFLDG01135">
    <property type="entry name" value="C1.5.6:_HAD__Beta-PGM__Phospha"/>
    <property type="match status" value="1"/>
</dbReference>
<evidence type="ECO:0000313" key="1">
    <source>
        <dbReference type="EMBL" id="GEK88576.1"/>
    </source>
</evidence>
<dbReference type="Gene3D" id="1.10.150.240">
    <property type="entry name" value="Putative phosphatase, domain 2"/>
    <property type="match status" value="1"/>
</dbReference>
<proteinExistence type="predicted"/>
<dbReference type="SFLD" id="SFLDG01129">
    <property type="entry name" value="C1.5:_HAD__Beta-PGM__Phosphata"/>
    <property type="match status" value="1"/>
</dbReference>
<dbReference type="SFLD" id="SFLDS00003">
    <property type="entry name" value="Haloacid_Dehalogenase"/>
    <property type="match status" value="1"/>
</dbReference>
<dbReference type="GO" id="GO:0008253">
    <property type="term" value="F:5'-nucleotidase activity"/>
    <property type="evidence" value="ECO:0007669"/>
    <property type="project" value="InterPro"/>
</dbReference>
<dbReference type="RefSeq" id="WP_177165483.1">
    <property type="nucleotide sequence ID" value="NZ_BJUX01000004.1"/>
</dbReference>
<dbReference type="InterPro" id="IPR036412">
    <property type="entry name" value="HAD-like_sf"/>
</dbReference>
<dbReference type="EMBL" id="FOBL01000014">
    <property type="protein sequence ID" value="SEL89269.1"/>
    <property type="molecule type" value="Genomic_DNA"/>
</dbReference>
<dbReference type="Gene3D" id="3.40.50.1000">
    <property type="entry name" value="HAD superfamily/HAD-like"/>
    <property type="match status" value="1"/>
</dbReference>
<dbReference type="NCBIfam" id="TIGR01549">
    <property type="entry name" value="HAD-SF-IA-v1"/>
    <property type="match status" value="1"/>
</dbReference>
<dbReference type="InterPro" id="IPR041492">
    <property type="entry name" value="HAD_2"/>
</dbReference>
<reference evidence="1 4" key="2">
    <citation type="submission" date="2019-07" db="EMBL/GenBank/DDBJ databases">
        <title>Whole genome shotgun sequence of Alkalibacterium putridalgicola NBRC 103243.</title>
        <authorList>
            <person name="Hosoyama A."/>
            <person name="Uohara A."/>
            <person name="Ohji S."/>
            <person name="Ichikawa N."/>
        </authorList>
    </citation>
    <scope>NUCLEOTIDE SEQUENCE [LARGE SCALE GENOMIC DNA]</scope>
    <source>
        <strain evidence="1 4">NBRC 103243</strain>
    </source>
</reference>
<keyword evidence="4" id="KW-1185">Reference proteome</keyword>
<dbReference type="PANTHER" id="PTHR47478">
    <property type="match status" value="1"/>
</dbReference>
<dbReference type="STRING" id="426703.SAMN04488100_11458"/>
<dbReference type="InterPro" id="IPR023198">
    <property type="entry name" value="PGP-like_dom2"/>
</dbReference>
<gene>
    <name evidence="1" type="ORF">APU01nite_06150</name>
    <name evidence="2" type="ORF">SAMN04488100_11458</name>
</gene>
<dbReference type="Proteomes" id="UP000198548">
    <property type="component" value="Unassembled WGS sequence"/>
</dbReference>
<dbReference type="PRINTS" id="PR00413">
    <property type="entry name" value="HADHALOGNASE"/>
</dbReference>
<dbReference type="InterPro" id="IPR052550">
    <property type="entry name" value="Pyrimidine_5'-ntase_YjjG"/>
</dbReference>
<dbReference type="Proteomes" id="UP000321425">
    <property type="component" value="Unassembled WGS sequence"/>
</dbReference>
<dbReference type="InterPro" id="IPR023214">
    <property type="entry name" value="HAD_sf"/>
</dbReference>
<organism evidence="2 3">
    <name type="scientific">Alkalibacterium putridalgicola</name>
    <dbReference type="NCBI Taxonomy" id="426703"/>
    <lineage>
        <taxon>Bacteria</taxon>
        <taxon>Bacillati</taxon>
        <taxon>Bacillota</taxon>
        <taxon>Bacilli</taxon>
        <taxon>Lactobacillales</taxon>
        <taxon>Carnobacteriaceae</taxon>
        <taxon>Alkalibacterium</taxon>
    </lineage>
</organism>
<dbReference type="SUPFAM" id="SSF56784">
    <property type="entry name" value="HAD-like"/>
    <property type="match status" value="1"/>
</dbReference>
<accession>A0A1H7TXN2</accession>
<dbReference type="EMBL" id="BJUX01000004">
    <property type="protein sequence ID" value="GEK88576.1"/>
    <property type="molecule type" value="Genomic_DNA"/>
</dbReference>
<dbReference type="InterPro" id="IPR011951">
    <property type="entry name" value="HAD-SF_hydro_IA_YjjG/PynA"/>
</dbReference>
<dbReference type="NCBIfam" id="TIGR02254">
    <property type="entry name" value="YjjG_YfnB"/>
    <property type="match status" value="1"/>
</dbReference>
<dbReference type="InterPro" id="IPR006439">
    <property type="entry name" value="HAD-SF_hydro_IA"/>
</dbReference>
<evidence type="ECO:0000313" key="4">
    <source>
        <dbReference type="Proteomes" id="UP000321425"/>
    </source>
</evidence>
<reference evidence="2 3" key="1">
    <citation type="submission" date="2016-10" db="EMBL/GenBank/DDBJ databases">
        <authorList>
            <person name="de Groot N.N."/>
        </authorList>
    </citation>
    <scope>NUCLEOTIDE SEQUENCE [LARGE SCALE GENOMIC DNA]</scope>
    <source>
        <strain evidence="2 3">DSM 19182</strain>
    </source>
</reference>
<evidence type="ECO:0000313" key="2">
    <source>
        <dbReference type="EMBL" id="SEL89269.1"/>
    </source>
</evidence>
<dbReference type="AlphaFoldDB" id="A0A1H7TXN2"/>
<dbReference type="Pfam" id="PF13419">
    <property type="entry name" value="HAD_2"/>
    <property type="match status" value="1"/>
</dbReference>
<dbReference type="PANTHER" id="PTHR47478:SF1">
    <property type="entry name" value="PYRIMIDINE 5'-NUCLEOTIDASE YJJG"/>
    <property type="match status" value="1"/>
</dbReference>
<dbReference type="CDD" id="cd04305">
    <property type="entry name" value="HAD_Neu5Ac-Pase_like"/>
    <property type="match status" value="1"/>
</dbReference>
<name>A0A1H7TXN2_9LACT</name>
<evidence type="ECO:0000313" key="3">
    <source>
        <dbReference type="Proteomes" id="UP000198548"/>
    </source>
</evidence>
<sequence>MRYKKIIFDLDNTILDFSDTEEKSLKRVIEMYDLPYTKETVQTYKDINHGLWRKLEQGIITREELFSSRFALFLETFDIKVDGKKVDAYFSEYLGEGYKMMEHAHELMTVLKNNGYKLYAGSNGVAKTQWQRMKGAGITHFFEEVFISEDIGVEKPDPHFFHHIFDTLNAHTKEEFLMVGDSLTSDIKGANNAGIDSVWYNYAEVSVDAELAQSTYTITSLLELLHLFNLKRGVTRSV</sequence>